<dbReference type="InterPro" id="IPR026022">
    <property type="entry name" value="PhoU_dom"/>
</dbReference>
<dbReference type="InterPro" id="IPR038078">
    <property type="entry name" value="PhoU-like_sf"/>
</dbReference>
<protein>
    <recommendedName>
        <fullName evidence="1">PhoU domain-containing protein</fullName>
    </recommendedName>
</protein>
<name>D6PLJ9_9ZZZZ</name>
<dbReference type="AlphaFoldDB" id="D6PLJ9"/>
<reference evidence="2" key="1">
    <citation type="journal article" date="2010" name="ISME J.">
        <title>Metagenome of the Mediterranean deep chlorophyll maximum studied by direct and fosmid library 454 pyrosequencing.</title>
        <authorList>
            <person name="Ghai R."/>
            <person name="Martin-Cuadrado A.B."/>
            <person name="Molto A.G."/>
            <person name="Heredia I.G."/>
            <person name="Cabrera R."/>
            <person name="Martin J."/>
            <person name="Verdu M."/>
            <person name="Deschamps P."/>
            <person name="Moreira D."/>
            <person name="Lopez-Garcia P."/>
            <person name="Mira A."/>
            <person name="Rodriguez-Valera F."/>
        </authorList>
    </citation>
    <scope>NUCLEOTIDE SEQUENCE</scope>
</reference>
<evidence type="ECO:0000313" key="2">
    <source>
        <dbReference type="EMBL" id="ADD96600.1"/>
    </source>
</evidence>
<dbReference type="SUPFAM" id="SSF109755">
    <property type="entry name" value="PhoU-like"/>
    <property type="match status" value="1"/>
</dbReference>
<evidence type="ECO:0000259" key="1">
    <source>
        <dbReference type="Pfam" id="PF01895"/>
    </source>
</evidence>
<proteinExistence type="predicted"/>
<accession>D6PLJ9</accession>
<dbReference type="Pfam" id="PF01895">
    <property type="entry name" value="PhoU"/>
    <property type="match status" value="1"/>
</dbReference>
<dbReference type="Gene3D" id="1.20.58.220">
    <property type="entry name" value="Phosphate transport system protein phou homolog 2, domain 2"/>
    <property type="match status" value="1"/>
</dbReference>
<sequence>MEISDDGAKALSIVSLLNPNELPLQVSLNRMYLLVTSLVEDALAVLSGEDADLLSDYDDRERQIDARRLLINRQVAMVLQNHQIEREIGINRYSAMEHSVMAHYFERMGDHANTLARIITELEGGLKLSIDAAPLSFLPIWLGALRDIVRNVYSKEIRVLTEGKNNLEEAIAALGLHEEKLMATSKQRSELLVEFRISEITRRLCGYTIDMSETLINMLLSSRTHIGTAEV</sequence>
<feature type="domain" description="PhoU" evidence="1">
    <location>
        <begin position="28"/>
        <end position="119"/>
    </location>
</feature>
<dbReference type="EMBL" id="GU943150">
    <property type="protein sequence ID" value="ADD96600.1"/>
    <property type="molecule type" value="Genomic_DNA"/>
</dbReference>
<organism evidence="2">
    <name type="scientific">uncultured organism MedDCM-OCT-S11-C492</name>
    <dbReference type="NCBI Taxonomy" id="743663"/>
    <lineage>
        <taxon>unclassified sequences</taxon>
        <taxon>environmental samples</taxon>
    </lineage>
</organism>